<proteinExistence type="predicted"/>
<dbReference type="SUPFAM" id="SSF56973">
    <property type="entry name" value="Aerolisin/ETX pore-forming domain"/>
    <property type="match status" value="1"/>
</dbReference>
<comment type="caution">
    <text evidence="1">The sequence shown here is derived from an EMBL/GenBank/DDBJ whole genome shotgun (WGS) entry which is preliminary data.</text>
</comment>
<keyword evidence="2" id="KW-1185">Reference proteome</keyword>
<evidence type="ECO:0000313" key="1">
    <source>
        <dbReference type="EMBL" id="KAL2073811.1"/>
    </source>
</evidence>
<name>A0ABR4CV33_9HELO</name>
<dbReference type="EMBL" id="JAZHXI010000003">
    <property type="protein sequence ID" value="KAL2073811.1"/>
    <property type="molecule type" value="Genomic_DNA"/>
</dbReference>
<protein>
    <submittedName>
        <fullName evidence="1">Uncharacterized protein</fullName>
    </submittedName>
</protein>
<dbReference type="Gene3D" id="2.170.15.10">
    <property type="entry name" value="Proaerolysin, chain A, domain 3"/>
    <property type="match status" value="1"/>
</dbReference>
<sequence length="529" mass="58673">MYPSTITIPHLIDAAQWEQEYTSGGSGRKFCDWRDRQDTDISVTGENWASRPLCHTQAPDRQISSWVGDHQRIPAVISSHEIENQAPLEHRFLKGGTTEQKTAVMLPFSIVGYDASTLVKYHHTTLFIIIAIVPHRPGSRSHFLSSPSQSQASNITRLGFVNSLRSAKILKVARHFAIMKKSLVVTVLLTSLATACPRFWLLETPHQTRLTIAPGTPDGGVPFVGVGDSTPIIKSTAQTLRDAVTKDYLRGLADNIHPSWYTAETKTVDQGVVMGELILGTIAEGIMCSPGLQACQFTHEVSLTQTYSTSNGVKTTVTATAGIDVSFFSASLSLSREFSWEENFSDEKSTTNRYTFDLKPGTSCRPSMIHVELDCEIEKNTYWLDAYVAHFSSDNSYFLGLKSPEPSERRQHCVSDIIKTQEFAESPLSKDIYWKNTCPWDPNFEEWGAAFIGSSSELTRFIANSAVRPIENNELIIRPSKHDSLGPGRKGSIFQIFRCKIAKPAQDRPITSVPLKGDKGHLLGYIGCV</sequence>
<reference evidence="1 2" key="1">
    <citation type="journal article" date="2024" name="Commun. Biol.">
        <title>Comparative genomic analysis of thermophilic fungi reveals convergent evolutionary adaptations and gene losses.</title>
        <authorList>
            <person name="Steindorff A.S."/>
            <person name="Aguilar-Pontes M.V."/>
            <person name="Robinson A.J."/>
            <person name="Andreopoulos B."/>
            <person name="LaButti K."/>
            <person name="Kuo A."/>
            <person name="Mondo S."/>
            <person name="Riley R."/>
            <person name="Otillar R."/>
            <person name="Haridas S."/>
            <person name="Lipzen A."/>
            <person name="Grimwood J."/>
            <person name="Schmutz J."/>
            <person name="Clum A."/>
            <person name="Reid I.D."/>
            <person name="Moisan M.C."/>
            <person name="Butler G."/>
            <person name="Nguyen T.T.M."/>
            <person name="Dewar K."/>
            <person name="Conant G."/>
            <person name="Drula E."/>
            <person name="Henrissat B."/>
            <person name="Hansel C."/>
            <person name="Singer S."/>
            <person name="Hutchinson M.I."/>
            <person name="de Vries R.P."/>
            <person name="Natvig D.O."/>
            <person name="Powell A.J."/>
            <person name="Tsang A."/>
            <person name="Grigoriev I.V."/>
        </authorList>
    </citation>
    <scope>NUCLEOTIDE SEQUENCE [LARGE SCALE GENOMIC DNA]</scope>
    <source>
        <strain evidence="1 2">CBS 494.80</strain>
    </source>
</reference>
<gene>
    <name evidence="1" type="ORF">VTL71DRAFT_11137</name>
</gene>
<organism evidence="1 2">
    <name type="scientific">Oculimacula yallundae</name>
    <dbReference type="NCBI Taxonomy" id="86028"/>
    <lineage>
        <taxon>Eukaryota</taxon>
        <taxon>Fungi</taxon>
        <taxon>Dikarya</taxon>
        <taxon>Ascomycota</taxon>
        <taxon>Pezizomycotina</taxon>
        <taxon>Leotiomycetes</taxon>
        <taxon>Helotiales</taxon>
        <taxon>Ploettnerulaceae</taxon>
        <taxon>Oculimacula</taxon>
    </lineage>
</organism>
<evidence type="ECO:0000313" key="2">
    <source>
        <dbReference type="Proteomes" id="UP001595075"/>
    </source>
</evidence>
<dbReference type="Proteomes" id="UP001595075">
    <property type="component" value="Unassembled WGS sequence"/>
</dbReference>
<accession>A0ABR4CV33</accession>